<name>A0ABU6XW76_9FABA</name>
<accession>A0ABU6XW76</accession>
<comment type="caution">
    <text evidence="1">The sequence shown here is derived from an EMBL/GenBank/DDBJ whole genome shotgun (WGS) entry which is preliminary data.</text>
</comment>
<organism evidence="1 2">
    <name type="scientific">Stylosanthes scabra</name>
    <dbReference type="NCBI Taxonomy" id="79078"/>
    <lineage>
        <taxon>Eukaryota</taxon>
        <taxon>Viridiplantae</taxon>
        <taxon>Streptophyta</taxon>
        <taxon>Embryophyta</taxon>
        <taxon>Tracheophyta</taxon>
        <taxon>Spermatophyta</taxon>
        <taxon>Magnoliopsida</taxon>
        <taxon>eudicotyledons</taxon>
        <taxon>Gunneridae</taxon>
        <taxon>Pentapetalae</taxon>
        <taxon>rosids</taxon>
        <taxon>fabids</taxon>
        <taxon>Fabales</taxon>
        <taxon>Fabaceae</taxon>
        <taxon>Papilionoideae</taxon>
        <taxon>50 kb inversion clade</taxon>
        <taxon>dalbergioids sensu lato</taxon>
        <taxon>Dalbergieae</taxon>
        <taxon>Pterocarpus clade</taxon>
        <taxon>Stylosanthes</taxon>
    </lineage>
</organism>
<sequence>YDLPLASFVGVNHHGHSTLLGCALITTTLQLCTDGNYRRPRSTECTDGFAVGIYNEVVGKNMAKLESKMAPLTDG</sequence>
<feature type="non-terminal residue" evidence="1">
    <location>
        <position position="1"/>
    </location>
</feature>
<evidence type="ECO:0000313" key="2">
    <source>
        <dbReference type="Proteomes" id="UP001341840"/>
    </source>
</evidence>
<evidence type="ECO:0000313" key="1">
    <source>
        <dbReference type="EMBL" id="MED6202652.1"/>
    </source>
</evidence>
<keyword evidence="2" id="KW-1185">Reference proteome</keyword>
<gene>
    <name evidence="1" type="ORF">PIB30_107686</name>
</gene>
<protein>
    <submittedName>
        <fullName evidence="1">Uncharacterized protein</fullName>
    </submittedName>
</protein>
<reference evidence="1 2" key="1">
    <citation type="journal article" date="2023" name="Plants (Basel)">
        <title>Bridging the Gap: Combining Genomics and Transcriptomics Approaches to Understand Stylosanthes scabra, an Orphan Legume from the Brazilian Caatinga.</title>
        <authorList>
            <person name="Ferreira-Neto J.R.C."/>
            <person name="da Silva M.D."/>
            <person name="Binneck E."/>
            <person name="de Melo N.F."/>
            <person name="da Silva R.H."/>
            <person name="de Melo A.L.T.M."/>
            <person name="Pandolfi V."/>
            <person name="Bustamante F.O."/>
            <person name="Brasileiro-Vidal A.C."/>
            <person name="Benko-Iseppon A.M."/>
        </authorList>
    </citation>
    <scope>NUCLEOTIDE SEQUENCE [LARGE SCALE GENOMIC DNA]</scope>
    <source>
        <tissue evidence="1">Leaves</tissue>
    </source>
</reference>
<dbReference type="Proteomes" id="UP001341840">
    <property type="component" value="Unassembled WGS sequence"/>
</dbReference>
<proteinExistence type="predicted"/>
<dbReference type="EMBL" id="JASCZI010216139">
    <property type="protein sequence ID" value="MED6202652.1"/>
    <property type="molecule type" value="Genomic_DNA"/>
</dbReference>